<feature type="domain" description="Phospholipase/carboxylesterase/thioesterase" evidence="3">
    <location>
        <begin position="12"/>
        <end position="164"/>
    </location>
</feature>
<dbReference type="GO" id="GO:0008474">
    <property type="term" value="F:palmitoyl-(protein) hydrolase activity"/>
    <property type="evidence" value="ECO:0007669"/>
    <property type="project" value="TreeGrafter"/>
</dbReference>
<dbReference type="Proteomes" id="UP000635477">
    <property type="component" value="Unassembled WGS sequence"/>
</dbReference>
<dbReference type="AlphaFoldDB" id="A0A8H4UAZ8"/>
<protein>
    <recommendedName>
        <fullName evidence="3">Phospholipase/carboxylesterase/thioesterase domain-containing protein</fullName>
    </recommendedName>
</protein>
<dbReference type="PANTHER" id="PTHR10655:SF63">
    <property type="entry name" value="PHOSPHOLIPASE_CARBOXYLESTERASE_THIOESTERASE DOMAIN-CONTAINING PROTEIN"/>
    <property type="match status" value="1"/>
</dbReference>
<dbReference type="GO" id="GO:0052689">
    <property type="term" value="F:carboxylic ester hydrolase activity"/>
    <property type="evidence" value="ECO:0007669"/>
    <property type="project" value="TreeGrafter"/>
</dbReference>
<dbReference type="PANTHER" id="PTHR10655">
    <property type="entry name" value="LYSOPHOSPHOLIPASE-RELATED"/>
    <property type="match status" value="1"/>
</dbReference>
<evidence type="ECO:0000259" key="3">
    <source>
        <dbReference type="Pfam" id="PF02230"/>
    </source>
</evidence>
<dbReference type="InterPro" id="IPR029058">
    <property type="entry name" value="AB_hydrolase_fold"/>
</dbReference>
<accession>A0A8H4UAZ8</accession>
<evidence type="ECO:0000256" key="1">
    <source>
        <dbReference type="ARBA" id="ARBA00006499"/>
    </source>
</evidence>
<dbReference type="EMBL" id="JABEYC010000895">
    <property type="protein sequence ID" value="KAF4972774.1"/>
    <property type="molecule type" value="Genomic_DNA"/>
</dbReference>
<dbReference type="OrthoDB" id="2418081at2759"/>
<reference evidence="4" key="2">
    <citation type="submission" date="2020-05" db="EMBL/GenBank/DDBJ databases">
        <authorList>
            <person name="Kim H.-S."/>
            <person name="Proctor R.H."/>
            <person name="Brown D.W."/>
        </authorList>
    </citation>
    <scope>NUCLEOTIDE SEQUENCE</scope>
    <source>
        <strain evidence="4">NRRL 22465</strain>
    </source>
</reference>
<organism evidence="4 5">
    <name type="scientific">Fusarium zealandicum</name>
    <dbReference type="NCBI Taxonomy" id="1053134"/>
    <lineage>
        <taxon>Eukaryota</taxon>
        <taxon>Fungi</taxon>
        <taxon>Dikarya</taxon>
        <taxon>Ascomycota</taxon>
        <taxon>Pezizomycotina</taxon>
        <taxon>Sordariomycetes</taxon>
        <taxon>Hypocreomycetidae</taxon>
        <taxon>Hypocreales</taxon>
        <taxon>Nectriaceae</taxon>
        <taxon>Fusarium</taxon>
        <taxon>Fusarium staphyleae species complex</taxon>
    </lineage>
</organism>
<dbReference type="InterPro" id="IPR050565">
    <property type="entry name" value="LYPA1-2/EST-like"/>
</dbReference>
<dbReference type="GO" id="GO:0005737">
    <property type="term" value="C:cytoplasm"/>
    <property type="evidence" value="ECO:0007669"/>
    <property type="project" value="TreeGrafter"/>
</dbReference>
<dbReference type="SUPFAM" id="SSF53474">
    <property type="entry name" value="alpha/beta-Hydrolases"/>
    <property type="match status" value="1"/>
</dbReference>
<feature type="domain" description="Phospholipase/carboxylesterase/thioesterase" evidence="3">
    <location>
        <begin position="251"/>
        <end position="315"/>
    </location>
</feature>
<feature type="region of interest" description="Disordered" evidence="2">
    <location>
        <begin position="199"/>
        <end position="229"/>
    </location>
</feature>
<evidence type="ECO:0000313" key="4">
    <source>
        <dbReference type="EMBL" id="KAF4972774.1"/>
    </source>
</evidence>
<dbReference type="Pfam" id="PF02230">
    <property type="entry name" value="Abhydrolase_2"/>
    <property type="match status" value="2"/>
</dbReference>
<keyword evidence="5" id="KW-1185">Reference proteome</keyword>
<name>A0A8H4UAZ8_9HYPO</name>
<comment type="similarity">
    <text evidence="1">Belongs to the AB hydrolase superfamily. AB hydrolase 2 family.</text>
</comment>
<dbReference type="InterPro" id="IPR003140">
    <property type="entry name" value="PLipase/COase/thioEstase"/>
</dbReference>
<comment type="caution">
    <text evidence="4">The sequence shown here is derived from an EMBL/GenBank/DDBJ whole genome shotgun (WGS) entry which is preliminary data.</text>
</comment>
<dbReference type="Gene3D" id="3.40.50.1820">
    <property type="entry name" value="alpha/beta hydrolase"/>
    <property type="match status" value="1"/>
</dbReference>
<reference evidence="4" key="1">
    <citation type="journal article" date="2020" name="BMC Genomics">
        <title>Correction to: Identification and distribution of gene clusters required for synthesis of sphingolipid metabolism inhibitors in diverse species of the filamentous fungus Fusarium.</title>
        <authorList>
            <person name="Kim H.S."/>
            <person name="Lohmar J.M."/>
            <person name="Busman M."/>
            <person name="Brown D.W."/>
            <person name="Naumann T.A."/>
            <person name="Divon H.H."/>
            <person name="Lysoe E."/>
            <person name="Uhlig S."/>
            <person name="Proctor R.H."/>
        </authorList>
    </citation>
    <scope>NUCLEOTIDE SEQUENCE</scope>
    <source>
        <strain evidence="4">NRRL 22465</strain>
    </source>
</reference>
<proteinExistence type="inferred from homology"/>
<sequence length="334" mass="36440">MNGEELTHHKVNASQAHNCTFILLHERGSSGADLCRALCAELTSNNTTIASVLPGARFVFPDGPLAAAEGGRDWYGLEDPGEECAEQASWDQWRHVAYAAEQIDMIVADEADIIGRENVFIGGVGKGCAVAMFALLEMEMAIGGFLGFGGWMPFVRDVKDVATLGAIDSPLHPSALQDAQSLRPSPLRNEVLAEDAMDWQPGNDDIAVDPSLLTSQQPPPPPALLDDQSQQARLQRVTNFLRQFEWVNHEEWAESTSVKTPVFLVHAHHDTTVEFSHSKEAQQTLKELGFDAKLNVLQAGGHDVSHEALQEFLTMIVSGQTGPWMDIMGSVLSF</sequence>
<gene>
    <name evidence="4" type="ORF">FZEAL_9531</name>
</gene>
<evidence type="ECO:0000313" key="5">
    <source>
        <dbReference type="Proteomes" id="UP000635477"/>
    </source>
</evidence>
<evidence type="ECO:0000256" key="2">
    <source>
        <dbReference type="SAM" id="MobiDB-lite"/>
    </source>
</evidence>